<name>A0A382XNT5_9ZZZZ</name>
<dbReference type="EMBL" id="UINC01168965">
    <property type="protein sequence ID" value="SVD72275.1"/>
    <property type="molecule type" value="Genomic_DNA"/>
</dbReference>
<keyword evidence="4" id="KW-0547">Nucleotide-binding</keyword>
<dbReference type="GO" id="GO:0005524">
    <property type="term" value="F:ATP binding"/>
    <property type="evidence" value="ECO:0007669"/>
    <property type="project" value="UniProtKB-KW"/>
</dbReference>
<dbReference type="GO" id="GO:0005886">
    <property type="term" value="C:plasma membrane"/>
    <property type="evidence" value="ECO:0007669"/>
    <property type="project" value="UniProtKB-SubCell"/>
</dbReference>
<accession>A0A382XNT5</accession>
<protein>
    <recommendedName>
        <fullName evidence="10">Nitrogen regulation protein NtrY-like N-terminal domain-containing protein</fullName>
    </recommendedName>
</protein>
<evidence type="ECO:0000256" key="4">
    <source>
        <dbReference type="ARBA" id="ARBA00022741"/>
    </source>
</evidence>
<comment type="subcellular location">
    <subcellularLocation>
        <location evidence="1">Cell membrane</location>
        <topology evidence="1">Multi-pass membrane protein</topology>
    </subcellularLocation>
</comment>
<sequence length="157" mass="17331">VLILKNLNIKRKLGKKFSKFISWFLILSSIICGIATYVAMAPSGDSNRYLVLVLLNIDLVLFVTLTIIVTRNLVKLWSRKKSGQLGSQLHTRIVVIFSFLAAIPAVVVAIFGAIFFTVGIENWFSSRVESALNKSESVASAYLIQAQNQIGLEANDV</sequence>
<keyword evidence="8 9" id="KW-0472">Membrane</keyword>
<gene>
    <name evidence="11" type="ORF">METZ01_LOCUS425129</name>
</gene>
<dbReference type="InterPro" id="IPR045671">
    <property type="entry name" value="NtrY-like_N"/>
</dbReference>
<evidence type="ECO:0000256" key="7">
    <source>
        <dbReference type="ARBA" id="ARBA00023012"/>
    </source>
</evidence>
<reference evidence="11" key="1">
    <citation type="submission" date="2018-05" db="EMBL/GenBank/DDBJ databases">
        <authorList>
            <person name="Lanie J.A."/>
            <person name="Ng W.-L."/>
            <person name="Kazmierczak K.M."/>
            <person name="Andrzejewski T.M."/>
            <person name="Davidsen T.M."/>
            <person name="Wayne K.J."/>
            <person name="Tettelin H."/>
            <person name="Glass J.I."/>
            <person name="Rusch D."/>
            <person name="Podicherti R."/>
            <person name="Tsui H.-C.T."/>
            <person name="Winkler M.E."/>
        </authorList>
    </citation>
    <scope>NUCLEOTIDE SEQUENCE</scope>
</reference>
<evidence type="ECO:0000259" key="10">
    <source>
        <dbReference type="Pfam" id="PF19312"/>
    </source>
</evidence>
<keyword evidence="3 9" id="KW-0812">Transmembrane</keyword>
<dbReference type="GO" id="GO:0000160">
    <property type="term" value="P:phosphorelay signal transduction system"/>
    <property type="evidence" value="ECO:0007669"/>
    <property type="project" value="UniProtKB-KW"/>
</dbReference>
<evidence type="ECO:0000256" key="6">
    <source>
        <dbReference type="ARBA" id="ARBA00022989"/>
    </source>
</evidence>
<keyword evidence="2" id="KW-1003">Cell membrane</keyword>
<evidence type="ECO:0000256" key="3">
    <source>
        <dbReference type="ARBA" id="ARBA00022692"/>
    </source>
</evidence>
<evidence type="ECO:0000256" key="5">
    <source>
        <dbReference type="ARBA" id="ARBA00022840"/>
    </source>
</evidence>
<evidence type="ECO:0000256" key="8">
    <source>
        <dbReference type="ARBA" id="ARBA00023136"/>
    </source>
</evidence>
<proteinExistence type="predicted"/>
<organism evidence="11">
    <name type="scientific">marine metagenome</name>
    <dbReference type="NCBI Taxonomy" id="408172"/>
    <lineage>
        <taxon>unclassified sequences</taxon>
        <taxon>metagenomes</taxon>
        <taxon>ecological metagenomes</taxon>
    </lineage>
</organism>
<feature type="transmembrane region" description="Helical" evidence="9">
    <location>
        <begin position="94"/>
        <end position="120"/>
    </location>
</feature>
<evidence type="ECO:0000313" key="11">
    <source>
        <dbReference type="EMBL" id="SVD72275.1"/>
    </source>
</evidence>
<feature type="non-terminal residue" evidence="11">
    <location>
        <position position="157"/>
    </location>
</feature>
<dbReference type="Pfam" id="PF19312">
    <property type="entry name" value="NtrY_N"/>
    <property type="match status" value="1"/>
</dbReference>
<feature type="transmembrane region" description="Helical" evidence="9">
    <location>
        <begin position="20"/>
        <end position="40"/>
    </location>
</feature>
<evidence type="ECO:0000256" key="2">
    <source>
        <dbReference type="ARBA" id="ARBA00022475"/>
    </source>
</evidence>
<feature type="non-terminal residue" evidence="11">
    <location>
        <position position="1"/>
    </location>
</feature>
<keyword evidence="5" id="KW-0067">ATP-binding</keyword>
<feature type="domain" description="Nitrogen regulation protein NtrY-like N-terminal" evidence="10">
    <location>
        <begin position="23"/>
        <end position="154"/>
    </location>
</feature>
<keyword evidence="6 9" id="KW-1133">Transmembrane helix</keyword>
<feature type="transmembrane region" description="Helical" evidence="9">
    <location>
        <begin position="52"/>
        <end position="74"/>
    </location>
</feature>
<keyword evidence="7" id="KW-0902">Two-component regulatory system</keyword>
<dbReference type="AlphaFoldDB" id="A0A382XNT5"/>
<evidence type="ECO:0000256" key="9">
    <source>
        <dbReference type="SAM" id="Phobius"/>
    </source>
</evidence>
<evidence type="ECO:0000256" key="1">
    <source>
        <dbReference type="ARBA" id="ARBA00004651"/>
    </source>
</evidence>